<name>A0A3M2KU89_9NOCA</name>
<dbReference type="AlphaFoldDB" id="A0A3M2KU89"/>
<dbReference type="RefSeq" id="WP_122191342.1">
    <property type="nucleotide sequence ID" value="NZ_RFFH01000019.1"/>
</dbReference>
<keyword evidence="1" id="KW-0732">Signal</keyword>
<protein>
    <recommendedName>
        <fullName evidence="4">Secreted protein</fullName>
    </recommendedName>
</protein>
<dbReference type="EMBL" id="RFFH01000019">
    <property type="protein sequence ID" value="RMI28691.1"/>
    <property type="molecule type" value="Genomic_DNA"/>
</dbReference>
<evidence type="ECO:0000313" key="2">
    <source>
        <dbReference type="EMBL" id="RMI28691.1"/>
    </source>
</evidence>
<sequence>MRKFVVAVSALTLLFTGIGTAAADPVTTQTAVTQPAADASGSVDPAGILNTLSALGAGPVSLSGTASTQLTSSGSLAEAGQLGGQLAGLGHVAWCFASAAFSATPCV</sequence>
<gene>
    <name evidence="2" type="ORF">EBN03_29025</name>
</gene>
<feature type="chain" id="PRO_5018245624" description="Secreted protein" evidence="1">
    <location>
        <begin position="24"/>
        <end position="107"/>
    </location>
</feature>
<keyword evidence="3" id="KW-1185">Reference proteome</keyword>
<comment type="caution">
    <text evidence="2">The sequence shown here is derived from an EMBL/GenBank/DDBJ whole genome shotgun (WGS) entry which is preliminary data.</text>
</comment>
<organism evidence="2 3">
    <name type="scientific">Nocardia stercoris</name>
    <dbReference type="NCBI Taxonomy" id="2483361"/>
    <lineage>
        <taxon>Bacteria</taxon>
        <taxon>Bacillati</taxon>
        <taxon>Actinomycetota</taxon>
        <taxon>Actinomycetes</taxon>
        <taxon>Mycobacteriales</taxon>
        <taxon>Nocardiaceae</taxon>
        <taxon>Nocardia</taxon>
    </lineage>
</organism>
<feature type="signal peptide" evidence="1">
    <location>
        <begin position="1"/>
        <end position="23"/>
    </location>
</feature>
<reference evidence="2 3" key="1">
    <citation type="submission" date="2018-10" db="EMBL/GenBank/DDBJ databases">
        <title>Isolation from cow dung.</title>
        <authorList>
            <person name="Ling L."/>
        </authorList>
    </citation>
    <scope>NUCLEOTIDE SEQUENCE [LARGE SCALE GENOMIC DNA]</scope>
    <source>
        <strain evidence="2 3">NEAU-LL90</strain>
    </source>
</reference>
<evidence type="ECO:0000256" key="1">
    <source>
        <dbReference type="SAM" id="SignalP"/>
    </source>
</evidence>
<accession>A0A3M2KU89</accession>
<evidence type="ECO:0000313" key="3">
    <source>
        <dbReference type="Proteomes" id="UP000279275"/>
    </source>
</evidence>
<evidence type="ECO:0008006" key="4">
    <source>
        <dbReference type="Google" id="ProtNLM"/>
    </source>
</evidence>
<proteinExistence type="predicted"/>
<dbReference type="Proteomes" id="UP000279275">
    <property type="component" value="Unassembled WGS sequence"/>
</dbReference>